<protein>
    <submittedName>
        <fullName evidence="7">STE family protein kinase</fullName>
    </submittedName>
</protein>
<feature type="domain" description="Protein kinase" evidence="6">
    <location>
        <begin position="10"/>
        <end position="270"/>
    </location>
</feature>
<keyword evidence="3" id="KW-0963">Cytoplasm</keyword>
<keyword evidence="7" id="KW-0418">Kinase</keyword>
<dbReference type="InterPro" id="IPR047173">
    <property type="entry name" value="STRAD_A/B-like"/>
</dbReference>
<keyword evidence="8" id="KW-1185">Reference proteome</keyword>
<keyword evidence="7" id="KW-0808">Transferase</keyword>
<dbReference type="CDD" id="cd06610">
    <property type="entry name" value="STKc_OSR1_SPAK"/>
    <property type="match status" value="1"/>
</dbReference>
<dbReference type="OMA" id="YERADAM"/>
<dbReference type="KEGG" id="tva:4755081"/>
<dbReference type="InterPro" id="IPR000719">
    <property type="entry name" value="Prot_kinase_dom"/>
</dbReference>
<dbReference type="GO" id="GO:0043539">
    <property type="term" value="F:protein serine/threonine kinase activator activity"/>
    <property type="evidence" value="ECO:0007669"/>
    <property type="project" value="InterPro"/>
</dbReference>
<comment type="similarity">
    <text evidence="2">Belongs to the protein kinase superfamily. STE Ser/Thr protein kinase family. STE20 subfamily.</text>
</comment>
<dbReference type="RefSeq" id="XP_001310230.1">
    <property type="nucleotide sequence ID" value="XM_001310229.1"/>
</dbReference>
<organism evidence="7 8">
    <name type="scientific">Trichomonas vaginalis (strain ATCC PRA-98 / G3)</name>
    <dbReference type="NCBI Taxonomy" id="412133"/>
    <lineage>
        <taxon>Eukaryota</taxon>
        <taxon>Metamonada</taxon>
        <taxon>Parabasalia</taxon>
        <taxon>Trichomonadida</taxon>
        <taxon>Trichomonadidae</taxon>
        <taxon>Trichomonas</taxon>
    </lineage>
</organism>
<dbReference type="InterPro" id="IPR017441">
    <property type="entry name" value="Protein_kinase_ATP_BS"/>
</dbReference>
<dbReference type="FunFam" id="1.10.510.10:FF:000837">
    <property type="entry name" value="STE family protein kinase"/>
    <property type="match status" value="1"/>
</dbReference>
<dbReference type="eggNOG" id="KOG0582">
    <property type="taxonomic scope" value="Eukaryota"/>
</dbReference>
<dbReference type="SMART" id="SM00220">
    <property type="entry name" value="S_TKc"/>
    <property type="match status" value="1"/>
</dbReference>
<dbReference type="GO" id="GO:0005737">
    <property type="term" value="C:cytoplasm"/>
    <property type="evidence" value="ECO:0000318"/>
    <property type="project" value="GO_Central"/>
</dbReference>
<sequence>MTFPLEKSQYKILNQVGKGVTAVVYVAECLANGRTVALKTIDLETCPIEIENLRHEVAFWSTSQSPNVVKYHGSFVEGSVLYIVMEYMSAGSCYEIMRYSNKKGIQDEAIIAAILHEVLQALCYFHDNRQIHRDIKAGNILINEHGDVKIGDFGISANLLEGGQRKRARFTVIGTPCYMAPEVLKEEEGYTEKADIWSLGITAIELAIGAAPYANLFPLEVIVKIVNSPPPQLPEDAKFSSAFRDFIKSCLVQSPAKRPTAHQLLEHKFFKQAKDIKGLTKKLVESLPPLATRFQAIHNSQQEQQSPKPQEIFTWEFPTEDPQTPVEVPSPVPKKVTPAAAPAPQPSAAAPAAQPQAQPAQQPQGGEGAKTVSRVGKFTITKTENTAAPKEQQAQAAAQPEKKTVAKTSSQEISKDDEDKIAAMQAEIKDLKAKVEFLKNQNVSLKNQLDALTNDVKQLMK</sequence>
<dbReference type="OrthoDB" id="248923at2759"/>
<dbReference type="Proteomes" id="UP000001542">
    <property type="component" value="Unassembled WGS sequence"/>
</dbReference>
<keyword evidence="4" id="KW-0067">ATP-binding</keyword>
<dbReference type="AlphaFoldDB" id="A2FCS6"/>
<evidence type="ECO:0000256" key="3">
    <source>
        <dbReference type="ARBA" id="ARBA00022490"/>
    </source>
</evidence>
<reference evidence="7" key="1">
    <citation type="submission" date="2006-10" db="EMBL/GenBank/DDBJ databases">
        <authorList>
            <person name="Amadeo P."/>
            <person name="Zhao Q."/>
            <person name="Wortman J."/>
            <person name="Fraser-Liggett C."/>
            <person name="Carlton J."/>
        </authorList>
    </citation>
    <scope>NUCLEOTIDE SEQUENCE</scope>
    <source>
        <strain evidence="7">G3</strain>
    </source>
</reference>
<dbReference type="PROSITE" id="PS00107">
    <property type="entry name" value="PROTEIN_KINASE_ATP"/>
    <property type="match status" value="1"/>
</dbReference>
<name>A2FCS6_TRIV3</name>
<accession>A2FCS6</accession>
<evidence type="ECO:0000256" key="4">
    <source>
        <dbReference type="PROSITE-ProRule" id="PRU10141"/>
    </source>
</evidence>
<dbReference type="SUPFAM" id="SSF56112">
    <property type="entry name" value="Protein kinase-like (PK-like)"/>
    <property type="match status" value="1"/>
</dbReference>
<feature type="region of interest" description="Disordered" evidence="5">
    <location>
        <begin position="320"/>
        <end position="418"/>
    </location>
</feature>
<reference evidence="7" key="2">
    <citation type="journal article" date="2007" name="Science">
        <title>Draft genome sequence of the sexually transmitted pathogen Trichomonas vaginalis.</title>
        <authorList>
            <person name="Carlton J.M."/>
            <person name="Hirt R.P."/>
            <person name="Silva J.C."/>
            <person name="Delcher A.L."/>
            <person name="Schatz M."/>
            <person name="Zhao Q."/>
            <person name="Wortman J.R."/>
            <person name="Bidwell S.L."/>
            <person name="Alsmark U.C.M."/>
            <person name="Besteiro S."/>
            <person name="Sicheritz-Ponten T."/>
            <person name="Noel C.J."/>
            <person name="Dacks J.B."/>
            <person name="Foster P.G."/>
            <person name="Simillion C."/>
            <person name="Van de Peer Y."/>
            <person name="Miranda-Saavedra D."/>
            <person name="Barton G.J."/>
            <person name="Westrop G.D."/>
            <person name="Mueller S."/>
            <person name="Dessi D."/>
            <person name="Fiori P.L."/>
            <person name="Ren Q."/>
            <person name="Paulsen I."/>
            <person name="Zhang H."/>
            <person name="Bastida-Corcuera F.D."/>
            <person name="Simoes-Barbosa A."/>
            <person name="Brown M.T."/>
            <person name="Hayes R.D."/>
            <person name="Mukherjee M."/>
            <person name="Okumura C.Y."/>
            <person name="Schneider R."/>
            <person name="Smith A.J."/>
            <person name="Vanacova S."/>
            <person name="Villalvazo M."/>
            <person name="Haas B.J."/>
            <person name="Pertea M."/>
            <person name="Feldblyum T.V."/>
            <person name="Utterback T.R."/>
            <person name="Shu C.L."/>
            <person name="Osoegawa K."/>
            <person name="de Jong P.J."/>
            <person name="Hrdy I."/>
            <person name="Horvathova L."/>
            <person name="Zubacova Z."/>
            <person name="Dolezal P."/>
            <person name="Malik S.B."/>
            <person name="Logsdon J.M. Jr."/>
            <person name="Henze K."/>
            <person name="Gupta A."/>
            <person name="Wang C.C."/>
            <person name="Dunne R.L."/>
            <person name="Upcroft J.A."/>
            <person name="Upcroft P."/>
            <person name="White O."/>
            <person name="Salzberg S.L."/>
            <person name="Tang P."/>
            <person name="Chiu C.-H."/>
            <person name="Lee Y.-S."/>
            <person name="Embley T.M."/>
            <person name="Coombs G.H."/>
            <person name="Mottram J.C."/>
            <person name="Tachezy J."/>
            <person name="Fraser-Liggett C.M."/>
            <person name="Johnson P.J."/>
        </authorList>
    </citation>
    <scope>NUCLEOTIDE SEQUENCE [LARGE SCALE GENOMIC DNA]</scope>
    <source>
        <strain evidence="7">G3</strain>
    </source>
</reference>
<evidence type="ECO:0000256" key="1">
    <source>
        <dbReference type="ARBA" id="ARBA00004496"/>
    </source>
</evidence>
<dbReference type="PANTHER" id="PTHR48014">
    <property type="entry name" value="SERINE/THREONINE-PROTEIN KINASE FRAY2"/>
    <property type="match status" value="1"/>
</dbReference>
<feature type="compositionally biased region" description="Low complexity" evidence="5">
    <location>
        <begin position="387"/>
        <end position="399"/>
    </location>
</feature>
<feature type="binding site" evidence="4">
    <location>
        <position position="39"/>
    </location>
    <ligand>
        <name>ATP</name>
        <dbReference type="ChEBI" id="CHEBI:30616"/>
    </ligand>
</feature>
<dbReference type="EMBL" id="DS113721">
    <property type="protein sequence ID" value="EAX97300.1"/>
    <property type="molecule type" value="Genomic_DNA"/>
</dbReference>
<dbReference type="STRING" id="5722.A2FCS6"/>
<evidence type="ECO:0000256" key="2">
    <source>
        <dbReference type="ARBA" id="ARBA00008874"/>
    </source>
</evidence>
<dbReference type="VEuPathDB" id="TrichDB:TVAG_123500"/>
<dbReference type="Gene3D" id="1.10.510.10">
    <property type="entry name" value="Transferase(Phosphotransferase) domain 1"/>
    <property type="match status" value="1"/>
</dbReference>
<evidence type="ECO:0000256" key="5">
    <source>
        <dbReference type="SAM" id="MobiDB-lite"/>
    </source>
</evidence>
<dbReference type="GO" id="GO:0004674">
    <property type="term" value="F:protein serine/threonine kinase activity"/>
    <property type="evidence" value="ECO:0000318"/>
    <property type="project" value="GO_Central"/>
</dbReference>
<dbReference type="InterPro" id="IPR011009">
    <property type="entry name" value="Kinase-like_dom_sf"/>
</dbReference>
<dbReference type="PROSITE" id="PS50011">
    <property type="entry name" value="PROTEIN_KINASE_DOM"/>
    <property type="match status" value="1"/>
</dbReference>
<dbReference type="GO" id="GO:0005524">
    <property type="term" value="F:ATP binding"/>
    <property type="evidence" value="ECO:0007669"/>
    <property type="project" value="UniProtKB-UniRule"/>
</dbReference>
<dbReference type="InParanoid" id="A2FCS6"/>
<dbReference type="Pfam" id="PF00069">
    <property type="entry name" value="Pkinase"/>
    <property type="match status" value="1"/>
</dbReference>
<dbReference type="SMR" id="A2FCS6"/>
<keyword evidence="4" id="KW-0547">Nucleotide-binding</keyword>
<evidence type="ECO:0000259" key="6">
    <source>
        <dbReference type="PROSITE" id="PS50011"/>
    </source>
</evidence>
<evidence type="ECO:0000313" key="7">
    <source>
        <dbReference type="EMBL" id="EAX97300.1"/>
    </source>
</evidence>
<proteinExistence type="inferred from homology"/>
<evidence type="ECO:0000313" key="8">
    <source>
        <dbReference type="Proteomes" id="UP000001542"/>
    </source>
</evidence>
<gene>
    <name evidence="7" type="ORF">TVAG_123500</name>
</gene>
<dbReference type="PANTHER" id="PTHR48014:SF21">
    <property type="entry name" value="SERINE_THREONINE-PROTEIN KINASE FRAY2"/>
    <property type="match status" value="1"/>
</dbReference>
<dbReference type="VEuPathDB" id="TrichDB:TVAGG3_0516500"/>
<feature type="compositionally biased region" description="Low complexity" evidence="5">
    <location>
        <begin position="325"/>
        <end position="364"/>
    </location>
</feature>
<comment type="subcellular location">
    <subcellularLocation>
        <location evidence="1">Cytoplasm</location>
    </subcellularLocation>
</comment>